<feature type="chain" id="PRO_5018192687" evidence="1">
    <location>
        <begin position="29"/>
        <end position="145"/>
    </location>
</feature>
<keyword evidence="2" id="KW-0413">Isomerase</keyword>
<dbReference type="Gene3D" id="3.40.30.10">
    <property type="entry name" value="Glutaredoxin"/>
    <property type="match status" value="1"/>
</dbReference>
<dbReference type="NCBIfam" id="TIGR02738">
    <property type="entry name" value="TrbB"/>
    <property type="match status" value="1"/>
</dbReference>
<dbReference type="InterPro" id="IPR039555">
    <property type="entry name" value="TraF/TrbB"/>
</dbReference>
<dbReference type="EMBL" id="CP033579">
    <property type="protein sequence ID" value="AYV24989.1"/>
    <property type="molecule type" value="Genomic_DNA"/>
</dbReference>
<dbReference type="RefSeq" id="WP_124942284.1">
    <property type="nucleotide sequence ID" value="NZ_CP033579.1"/>
</dbReference>
<keyword evidence="1" id="KW-0732">Signal</keyword>
<proteinExistence type="predicted"/>
<protein>
    <submittedName>
        <fullName evidence="2">Type-F conjugative transfer system pilin assembly thiol-disulfide isomerase TrbB</fullName>
    </submittedName>
</protein>
<evidence type="ECO:0000313" key="2">
    <source>
        <dbReference type="EMBL" id="AYV24989.1"/>
    </source>
</evidence>
<dbReference type="SUPFAM" id="SSF52833">
    <property type="entry name" value="Thioredoxin-like"/>
    <property type="match status" value="1"/>
</dbReference>
<feature type="signal peptide" evidence="1">
    <location>
        <begin position="1"/>
        <end position="28"/>
    </location>
</feature>
<organism evidence="2 3">
    <name type="scientific">Vibrio mediterranei</name>
    <dbReference type="NCBI Taxonomy" id="689"/>
    <lineage>
        <taxon>Bacteria</taxon>
        <taxon>Pseudomonadati</taxon>
        <taxon>Pseudomonadota</taxon>
        <taxon>Gammaproteobacteria</taxon>
        <taxon>Vibrionales</taxon>
        <taxon>Vibrionaceae</taxon>
        <taxon>Vibrio</taxon>
    </lineage>
</organism>
<reference evidence="2 3" key="1">
    <citation type="submission" date="2018-11" db="EMBL/GenBank/DDBJ databases">
        <title>Complete Genome Sequence of Vbrio mediterranei 117-T6: a Potential Pathogen Bacteria Isolated from the Conchocelis of Pyropia.</title>
        <authorList>
            <person name="Liu Q."/>
        </authorList>
    </citation>
    <scope>NUCLEOTIDE SEQUENCE [LARGE SCALE GENOMIC DNA]</scope>
    <source>
        <strain evidence="2 3">117-T6</strain>
        <plasmid evidence="2 3">unnamed</plasmid>
    </source>
</reference>
<keyword evidence="2" id="KW-0614">Plasmid</keyword>
<geneLocation type="plasmid" evidence="2">
    <name>unnamed</name>
</geneLocation>
<sequence length="145" mass="16323">MLFQRKATKIFALLLTLLFNVWTPTASAALNDQYAMVFFFRSDCPYCHQFAPTLKQFSQINGLQTYAFSLDGKALNEYPVPIPATPESSQMFFENPRSITVPATFLINVNSRKFVRVSIGNVSAQELTQSVNGIFNDHSVLEAMQ</sequence>
<dbReference type="InterPro" id="IPR036249">
    <property type="entry name" value="Thioredoxin-like_sf"/>
</dbReference>
<gene>
    <name evidence="2" type="primary">trbB</name>
    <name evidence="2" type="ORF">ECB94_27100</name>
</gene>
<accession>A0A3G4VLB3</accession>
<name>A0A3G4VLB3_9VIBR</name>
<dbReference type="InterPro" id="IPR014109">
    <property type="entry name" value="Thiol-disulphide_isomerase_rbB"/>
</dbReference>
<dbReference type="Pfam" id="PF13728">
    <property type="entry name" value="TraF"/>
    <property type="match status" value="1"/>
</dbReference>
<evidence type="ECO:0000313" key="3">
    <source>
        <dbReference type="Proteomes" id="UP000279760"/>
    </source>
</evidence>
<evidence type="ECO:0000256" key="1">
    <source>
        <dbReference type="SAM" id="SignalP"/>
    </source>
</evidence>
<dbReference type="Proteomes" id="UP000279760">
    <property type="component" value="Plasmid unnamed"/>
</dbReference>
<dbReference type="AlphaFoldDB" id="A0A3G4VLB3"/>
<dbReference type="GO" id="GO:0016853">
    <property type="term" value="F:isomerase activity"/>
    <property type="evidence" value="ECO:0007669"/>
    <property type="project" value="UniProtKB-KW"/>
</dbReference>